<dbReference type="InterPro" id="IPR026057">
    <property type="entry name" value="TBL_C"/>
</dbReference>
<dbReference type="PANTHER" id="PTHR32285">
    <property type="entry name" value="PROTEIN TRICHOME BIREFRINGENCE-LIKE 9-RELATED"/>
    <property type="match status" value="1"/>
</dbReference>
<keyword evidence="3" id="KW-0812">Transmembrane</keyword>
<evidence type="ECO:0000256" key="2">
    <source>
        <dbReference type="ARBA" id="ARBA00007727"/>
    </source>
</evidence>
<dbReference type="Pfam" id="PF14416">
    <property type="entry name" value="PMR5N"/>
    <property type="match status" value="1"/>
</dbReference>
<dbReference type="GO" id="GO:0016413">
    <property type="term" value="F:O-acetyltransferase activity"/>
    <property type="evidence" value="ECO:0007669"/>
    <property type="project" value="InterPro"/>
</dbReference>
<keyword evidence="6" id="KW-0472">Membrane</keyword>
<feature type="domain" description="Trichome birefringence-like N-terminal" evidence="8">
    <location>
        <begin position="31"/>
        <end position="83"/>
    </location>
</feature>
<evidence type="ECO:0000313" key="10">
    <source>
        <dbReference type="Proteomes" id="UP000288805"/>
    </source>
</evidence>
<evidence type="ECO:0000313" key="9">
    <source>
        <dbReference type="EMBL" id="RVX10316.1"/>
    </source>
</evidence>
<dbReference type="GO" id="GO:0016020">
    <property type="term" value="C:membrane"/>
    <property type="evidence" value="ECO:0007669"/>
    <property type="project" value="UniProtKB-SubCell"/>
</dbReference>
<dbReference type="Proteomes" id="UP000288805">
    <property type="component" value="Unassembled WGS sequence"/>
</dbReference>
<dbReference type="PANTHER" id="PTHR32285:SF12">
    <property type="entry name" value="PROTEIN TRICHOME BIREFRINGENCE-LIKE 13"/>
    <property type="match status" value="1"/>
</dbReference>
<evidence type="ECO:0000256" key="5">
    <source>
        <dbReference type="ARBA" id="ARBA00022989"/>
    </source>
</evidence>
<protein>
    <submittedName>
        <fullName evidence="9">Protein trichome birefringence-like 13</fullName>
    </submittedName>
</protein>
<keyword evidence="4" id="KW-0735">Signal-anchor</keyword>
<keyword evidence="5" id="KW-1133">Transmembrane helix</keyword>
<evidence type="ECO:0000256" key="1">
    <source>
        <dbReference type="ARBA" id="ARBA00004167"/>
    </source>
</evidence>
<reference evidence="9 10" key="1">
    <citation type="journal article" date="2018" name="PLoS Genet.">
        <title>Population sequencing reveals clonal diversity and ancestral inbreeding in the grapevine cultivar Chardonnay.</title>
        <authorList>
            <person name="Roach M.J."/>
            <person name="Johnson D.L."/>
            <person name="Bohlmann J."/>
            <person name="van Vuuren H.J."/>
            <person name="Jones S.J."/>
            <person name="Pretorius I.S."/>
            <person name="Schmidt S.A."/>
            <person name="Borneman A.R."/>
        </authorList>
    </citation>
    <scope>NUCLEOTIDE SEQUENCE [LARGE SCALE GENOMIC DNA]</scope>
    <source>
        <strain evidence="10">cv. Chardonnay</strain>
        <tissue evidence="9">Leaf</tissue>
    </source>
</reference>
<evidence type="ECO:0000259" key="7">
    <source>
        <dbReference type="Pfam" id="PF13839"/>
    </source>
</evidence>
<comment type="caution">
    <text evidence="9">The sequence shown here is derived from an EMBL/GenBank/DDBJ whole genome shotgun (WGS) entry which is preliminary data.</text>
</comment>
<comment type="similarity">
    <text evidence="2">Belongs to the PC-esterase family. TBL subfamily.</text>
</comment>
<name>A0A438JMX3_VITVI</name>
<dbReference type="AlphaFoldDB" id="A0A438JMX3"/>
<comment type="subcellular location">
    <subcellularLocation>
        <location evidence="1">Membrane</location>
        <topology evidence="1">Single-pass membrane protein</topology>
    </subcellularLocation>
</comment>
<dbReference type="Pfam" id="PF13839">
    <property type="entry name" value="PC-Esterase"/>
    <property type="match status" value="1"/>
</dbReference>
<accession>A0A438JMX3</accession>
<dbReference type="InterPro" id="IPR025846">
    <property type="entry name" value="TBL_N"/>
</dbReference>
<evidence type="ECO:0000256" key="6">
    <source>
        <dbReference type="ARBA" id="ARBA00023136"/>
    </source>
</evidence>
<dbReference type="EMBL" id="QGNW01000035">
    <property type="protein sequence ID" value="RVX10316.1"/>
    <property type="molecule type" value="Genomic_DNA"/>
</dbReference>
<gene>
    <name evidence="9" type="primary">TBL13_0</name>
    <name evidence="9" type="ORF">CK203_016117</name>
</gene>
<sequence length="267" mass="31012">MRRRTLLTPPLLHLSALHLSPLPRLSLQILSCDYSDGMWIYDPGVRSAPYDHKEIFKGWNCIASNKSNGLDIIKWRWKPKGCDLPRFDPVRFLERFRNTNDGFVGDSLNRNMFVSLFCTLKRVSSEVRKWRPAAYVCAIELTKNLDRNLSLPNNVGDHSTEEGGWCSRVARGGYGVGVWKAIRKEWEGIRCRSRFIVGNGRKVKFWKDSWCKDQTLKEAFPNLYRLAVNKDEWVSNAWEGSGESGCWNPHFSRHFNDWELEEVESLL</sequence>
<dbReference type="InterPro" id="IPR029962">
    <property type="entry name" value="TBL"/>
</dbReference>
<proteinExistence type="inferred from homology"/>
<organism evidence="9 10">
    <name type="scientific">Vitis vinifera</name>
    <name type="common">Grape</name>
    <dbReference type="NCBI Taxonomy" id="29760"/>
    <lineage>
        <taxon>Eukaryota</taxon>
        <taxon>Viridiplantae</taxon>
        <taxon>Streptophyta</taxon>
        <taxon>Embryophyta</taxon>
        <taxon>Tracheophyta</taxon>
        <taxon>Spermatophyta</taxon>
        <taxon>Magnoliopsida</taxon>
        <taxon>eudicotyledons</taxon>
        <taxon>Gunneridae</taxon>
        <taxon>Pentapetalae</taxon>
        <taxon>rosids</taxon>
        <taxon>Vitales</taxon>
        <taxon>Vitaceae</taxon>
        <taxon>Viteae</taxon>
        <taxon>Vitis</taxon>
    </lineage>
</organism>
<feature type="domain" description="Trichome birefringence-like C-terminal" evidence="7">
    <location>
        <begin position="84"/>
        <end position="128"/>
    </location>
</feature>
<evidence type="ECO:0000259" key="8">
    <source>
        <dbReference type="Pfam" id="PF14416"/>
    </source>
</evidence>
<evidence type="ECO:0000256" key="3">
    <source>
        <dbReference type="ARBA" id="ARBA00022692"/>
    </source>
</evidence>
<evidence type="ECO:0000256" key="4">
    <source>
        <dbReference type="ARBA" id="ARBA00022968"/>
    </source>
</evidence>